<evidence type="ECO:0000256" key="15">
    <source>
        <dbReference type="HAMAP-Rule" id="MF_00103"/>
    </source>
</evidence>
<sequence>MPELPEVETIVRGLQGGLIGQSIREVIVPRPEMVGDASAFVSQLRGRSIQEVQRRGKFILLRLEGLSFLVHLGMTGRLLLDPEGGSIDRHTHLILLLEGGGQLCYHDPRRFGRLHLIETQQEGSLLCLQRLGPEPLEPDFTPQVLAQRVAASGRAIKELLLDQHQIAGIGNIYASEILHQARLHPLWRARALRPAQVRKLHRAIQEVLSRAIAHRGTTISDYLDASGDRGGFQALLQVYGREGDPCHRCRARIQRIVQGQRSTFFCPRCQAAPDPASSAPLRS</sequence>
<dbReference type="InterPro" id="IPR035937">
    <property type="entry name" value="FPG_N"/>
</dbReference>
<dbReference type="InterPro" id="IPR020629">
    <property type="entry name" value="FPG_Glyclase"/>
</dbReference>
<dbReference type="NCBIfam" id="TIGR00577">
    <property type="entry name" value="fpg"/>
    <property type="match status" value="1"/>
</dbReference>
<comment type="catalytic activity">
    <reaction evidence="14 15">
        <text>2'-deoxyribonucleotide-(2'-deoxyribose 5'-phosphate)-2'-deoxyribonucleotide-DNA = a 3'-end 2'-deoxyribonucleotide-(2,3-dehydro-2,3-deoxyribose 5'-phosphate)-DNA + a 5'-end 5'-phospho-2'-deoxyribonucleoside-DNA + H(+)</text>
        <dbReference type="Rhea" id="RHEA:66592"/>
        <dbReference type="Rhea" id="RHEA-COMP:13180"/>
        <dbReference type="Rhea" id="RHEA-COMP:16897"/>
        <dbReference type="Rhea" id="RHEA-COMP:17067"/>
        <dbReference type="ChEBI" id="CHEBI:15378"/>
        <dbReference type="ChEBI" id="CHEBI:136412"/>
        <dbReference type="ChEBI" id="CHEBI:157695"/>
        <dbReference type="ChEBI" id="CHEBI:167181"/>
        <dbReference type="EC" id="4.2.99.18"/>
    </reaction>
</comment>
<evidence type="ECO:0000256" key="13">
    <source>
        <dbReference type="ARBA" id="ARBA00023295"/>
    </source>
</evidence>
<comment type="caution">
    <text evidence="18">The sequence shown here is derived from an EMBL/GenBank/DDBJ whole genome shotgun (WGS) entry which is preliminary data.</text>
</comment>
<dbReference type="SMART" id="SM00898">
    <property type="entry name" value="Fapy_DNA_glyco"/>
    <property type="match status" value="1"/>
</dbReference>
<dbReference type="GO" id="GO:0003684">
    <property type="term" value="F:damaged DNA binding"/>
    <property type="evidence" value="ECO:0007669"/>
    <property type="project" value="InterPro"/>
</dbReference>
<dbReference type="GO" id="GO:0140078">
    <property type="term" value="F:class I DNA-(apurinic or apyrimidinic site) endonuclease activity"/>
    <property type="evidence" value="ECO:0007669"/>
    <property type="project" value="UniProtKB-EC"/>
</dbReference>
<evidence type="ECO:0000256" key="3">
    <source>
        <dbReference type="ARBA" id="ARBA00011245"/>
    </source>
</evidence>
<dbReference type="PROSITE" id="PS51068">
    <property type="entry name" value="FPG_CAT"/>
    <property type="match status" value="1"/>
</dbReference>
<feature type="active site" description="Proton donor; for delta-elimination activity" evidence="15">
    <location>
        <position position="261"/>
    </location>
</feature>
<evidence type="ECO:0000313" key="19">
    <source>
        <dbReference type="Proteomes" id="UP000769766"/>
    </source>
</evidence>
<keyword evidence="12 15" id="KW-0511">Multifunctional enzyme</keyword>
<dbReference type="Gene3D" id="3.20.190.10">
    <property type="entry name" value="MutM-like, N-terminal"/>
    <property type="match status" value="1"/>
</dbReference>
<proteinExistence type="inferred from homology"/>
<organism evidence="18 19">
    <name type="scientific">Tectimicrobiota bacterium</name>
    <dbReference type="NCBI Taxonomy" id="2528274"/>
    <lineage>
        <taxon>Bacteria</taxon>
        <taxon>Pseudomonadati</taxon>
        <taxon>Nitrospinota/Tectimicrobiota group</taxon>
        <taxon>Candidatus Tectimicrobiota</taxon>
    </lineage>
</organism>
<comment type="subunit">
    <text evidence="3 15">Monomer.</text>
</comment>
<keyword evidence="6 15" id="KW-0863">Zinc-finger</keyword>
<evidence type="ECO:0000256" key="4">
    <source>
        <dbReference type="ARBA" id="ARBA00022723"/>
    </source>
</evidence>
<evidence type="ECO:0000256" key="2">
    <source>
        <dbReference type="ARBA" id="ARBA00009409"/>
    </source>
</evidence>
<keyword evidence="7 15" id="KW-0378">Hydrolase</keyword>
<dbReference type="SUPFAM" id="SSF46946">
    <property type="entry name" value="S13-like H2TH domain"/>
    <property type="match status" value="1"/>
</dbReference>
<dbReference type="Pfam" id="PF06827">
    <property type="entry name" value="zf-FPG_IleRS"/>
    <property type="match status" value="1"/>
</dbReference>
<dbReference type="EMBL" id="JACPRF010000301">
    <property type="protein sequence ID" value="MBI2877189.1"/>
    <property type="molecule type" value="Genomic_DNA"/>
</dbReference>
<dbReference type="NCBIfam" id="NF002211">
    <property type="entry name" value="PRK01103.1"/>
    <property type="match status" value="1"/>
</dbReference>
<protein>
    <recommendedName>
        <fullName evidence="15">Formamidopyrimidine-DNA glycosylase</fullName>
        <shortName evidence="15">Fapy-DNA glycosylase</shortName>
        <ecNumber evidence="15">3.2.2.23</ecNumber>
    </recommendedName>
    <alternativeName>
        <fullName evidence="15">DNA-(apurinic or apyrimidinic site) lyase MutM</fullName>
        <shortName evidence="15">AP lyase MutM</shortName>
        <ecNumber evidence="15">4.2.99.18</ecNumber>
    </alternativeName>
</protein>
<feature type="domain" description="FPG-type" evidence="16">
    <location>
        <begin position="237"/>
        <end position="271"/>
    </location>
</feature>
<comment type="caution">
    <text evidence="15">Lacks conserved residue(s) required for the propagation of feature annotation.</text>
</comment>
<dbReference type="InterPro" id="IPR012319">
    <property type="entry name" value="FPG_cat"/>
</dbReference>
<feature type="binding site" evidence="15">
    <location>
        <position position="109"/>
    </location>
    <ligand>
        <name>DNA</name>
        <dbReference type="ChEBI" id="CHEBI:16991"/>
    </ligand>
</feature>
<evidence type="ECO:0000256" key="9">
    <source>
        <dbReference type="ARBA" id="ARBA00023125"/>
    </source>
</evidence>
<evidence type="ECO:0000256" key="6">
    <source>
        <dbReference type="ARBA" id="ARBA00022771"/>
    </source>
</evidence>
<dbReference type="HAMAP" id="MF_00103">
    <property type="entry name" value="Fapy_DNA_glycosyl"/>
    <property type="match status" value="1"/>
</dbReference>
<keyword evidence="5 15" id="KW-0227">DNA damage</keyword>
<keyword evidence="4 15" id="KW-0479">Metal-binding</keyword>
<dbReference type="EC" id="3.2.2.23" evidence="15"/>
<dbReference type="InterPro" id="IPR010663">
    <property type="entry name" value="Znf_FPG/IleRS"/>
</dbReference>
<comment type="function">
    <text evidence="15">Involved in base excision repair of DNA damaged by oxidation or by mutagenic agents. Acts as DNA glycosylase that recognizes and removes damaged bases. Has a preference for oxidized purines, such as 7,8-dihydro-8-oxoguanine (8-oxoG). Has AP (apurinic/apyrimidinic) lyase activity and introduces nicks in the DNA strand. Cleaves the DNA backbone by beta-delta elimination to generate a single-strand break at the site of the removed base with both 3'- and 5'-phosphates.</text>
</comment>
<dbReference type="PANTHER" id="PTHR22993">
    <property type="entry name" value="FORMAMIDOPYRIMIDINE-DNA GLYCOSYLASE"/>
    <property type="match status" value="1"/>
</dbReference>
<evidence type="ECO:0000256" key="14">
    <source>
        <dbReference type="ARBA" id="ARBA00044632"/>
    </source>
</evidence>
<reference evidence="18" key="1">
    <citation type="submission" date="2020-07" db="EMBL/GenBank/DDBJ databases">
        <title>Huge and variable diversity of episymbiotic CPR bacteria and DPANN archaea in groundwater ecosystems.</title>
        <authorList>
            <person name="He C.Y."/>
            <person name="Keren R."/>
            <person name="Whittaker M."/>
            <person name="Farag I.F."/>
            <person name="Doudna J."/>
            <person name="Cate J.H.D."/>
            <person name="Banfield J.F."/>
        </authorList>
    </citation>
    <scope>NUCLEOTIDE SEQUENCE</scope>
    <source>
        <strain evidence="18">NC_groundwater_672_Ag_B-0.1um_62_36</strain>
    </source>
</reference>
<dbReference type="Proteomes" id="UP000769766">
    <property type="component" value="Unassembled WGS sequence"/>
</dbReference>
<keyword evidence="8 15" id="KW-0862">Zinc</keyword>
<feature type="active site" description="Proton donor" evidence="15">
    <location>
        <position position="3"/>
    </location>
</feature>
<dbReference type="CDD" id="cd08966">
    <property type="entry name" value="EcFpg-like_N"/>
    <property type="match status" value="1"/>
</dbReference>
<keyword evidence="11 15" id="KW-0456">Lyase</keyword>
<dbReference type="InterPro" id="IPR010979">
    <property type="entry name" value="Ribosomal_uS13-like_H2TH"/>
</dbReference>
<evidence type="ECO:0000256" key="12">
    <source>
        <dbReference type="ARBA" id="ARBA00023268"/>
    </source>
</evidence>
<dbReference type="AlphaFoldDB" id="A0A932CQ21"/>
<evidence type="ECO:0000256" key="8">
    <source>
        <dbReference type="ARBA" id="ARBA00022833"/>
    </source>
</evidence>
<keyword evidence="9 15" id="KW-0238">DNA-binding</keyword>
<dbReference type="GO" id="GO:0008270">
    <property type="term" value="F:zinc ion binding"/>
    <property type="evidence" value="ECO:0007669"/>
    <property type="project" value="UniProtKB-UniRule"/>
</dbReference>
<evidence type="ECO:0000256" key="5">
    <source>
        <dbReference type="ARBA" id="ARBA00022763"/>
    </source>
</evidence>
<dbReference type="GO" id="GO:0034039">
    <property type="term" value="F:8-oxo-7,8-dihydroguanine DNA N-glycosylase activity"/>
    <property type="evidence" value="ECO:0007669"/>
    <property type="project" value="TreeGrafter"/>
</dbReference>
<accession>A0A932CQ21</accession>
<dbReference type="Pfam" id="PF06831">
    <property type="entry name" value="H2TH"/>
    <property type="match status" value="1"/>
</dbReference>
<dbReference type="SMART" id="SM01232">
    <property type="entry name" value="H2TH"/>
    <property type="match status" value="1"/>
</dbReference>
<feature type="active site" description="Proton donor; for beta-elimination activity" evidence="15">
    <location>
        <position position="57"/>
    </location>
</feature>
<comment type="cofactor">
    <cofactor evidence="15">
        <name>Zn(2+)</name>
        <dbReference type="ChEBI" id="CHEBI:29105"/>
    </cofactor>
    <text evidence="15">Binds 1 zinc ion per subunit.</text>
</comment>
<dbReference type="SUPFAM" id="SSF57716">
    <property type="entry name" value="Glucocorticoid receptor-like (DNA-binding domain)"/>
    <property type="match status" value="1"/>
</dbReference>
<keyword evidence="10 15" id="KW-0234">DNA repair</keyword>
<evidence type="ECO:0000256" key="7">
    <source>
        <dbReference type="ARBA" id="ARBA00022801"/>
    </source>
</evidence>
<dbReference type="PANTHER" id="PTHR22993:SF9">
    <property type="entry name" value="FORMAMIDOPYRIMIDINE-DNA GLYCOSYLASE"/>
    <property type="match status" value="1"/>
</dbReference>
<comment type="similarity">
    <text evidence="2 15">Belongs to the FPG family.</text>
</comment>
<dbReference type="SUPFAM" id="SSF81624">
    <property type="entry name" value="N-terminal domain of MutM-like DNA repair proteins"/>
    <property type="match status" value="1"/>
</dbReference>
<name>A0A932CQ21_UNCTE</name>
<evidence type="ECO:0000259" key="16">
    <source>
        <dbReference type="PROSITE" id="PS51066"/>
    </source>
</evidence>
<dbReference type="InterPro" id="IPR000214">
    <property type="entry name" value="Znf_DNA_glyclase/AP_lyase"/>
</dbReference>
<evidence type="ECO:0000256" key="11">
    <source>
        <dbReference type="ARBA" id="ARBA00023239"/>
    </source>
</evidence>
<feature type="domain" description="Formamidopyrimidine-DNA glycosylase catalytic" evidence="17">
    <location>
        <begin position="2"/>
        <end position="112"/>
    </location>
</feature>
<dbReference type="EC" id="4.2.99.18" evidence="15"/>
<evidence type="ECO:0000313" key="18">
    <source>
        <dbReference type="EMBL" id="MBI2877189.1"/>
    </source>
</evidence>
<feature type="active site" description="Schiff-base intermediate with DNA" evidence="15">
    <location>
        <position position="2"/>
    </location>
</feature>
<dbReference type="Pfam" id="PF01149">
    <property type="entry name" value="Fapy_DNA_glyco"/>
    <property type="match status" value="1"/>
</dbReference>
<comment type="catalytic activity">
    <reaction evidence="1 15">
        <text>Hydrolysis of DNA containing ring-opened 7-methylguanine residues, releasing 2,6-diamino-4-hydroxy-5-(N-methyl)formamidopyrimidine.</text>
        <dbReference type="EC" id="3.2.2.23"/>
    </reaction>
</comment>
<dbReference type="FunFam" id="1.10.8.50:FF:000003">
    <property type="entry name" value="Formamidopyrimidine-DNA glycosylase"/>
    <property type="match status" value="1"/>
</dbReference>
<feature type="binding site" evidence="15">
    <location>
        <position position="90"/>
    </location>
    <ligand>
        <name>DNA</name>
        <dbReference type="ChEBI" id="CHEBI:16991"/>
    </ligand>
</feature>
<evidence type="ECO:0000259" key="17">
    <source>
        <dbReference type="PROSITE" id="PS51068"/>
    </source>
</evidence>
<gene>
    <name evidence="15 18" type="primary">mutM</name>
    <name evidence="15" type="synonym">fpg</name>
    <name evidence="18" type="ORF">HYY20_09935</name>
</gene>
<dbReference type="PROSITE" id="PS51066">
    <property type="entry name" value="ZF_FPG_2"/>
    <property type="match status" value="1"/>
</dbReference>
<evidence type="ECO:0000256" key="1">
    <source>
        <dbReference type="ARBA" id="ARBA00001668"/>
    </source>
</evidence>
<evidence type="ECO:0000256" key="10">
    <source>
        <dbReference type="ARBA" id="ARBA00023204"/>
    </source>
</evidence>
<dbReference type="GO" id="GO:0006284">
    <property type="term" value="P:base-excision repair"/>
    <property type="evidence" value="ECO:0007669"/>
    <property type="project" value="InterPro"/>
</dbReference>
<dbReference type="Gene3D" id="1.10.8.50">
    <property type="match status" value="1"/>
</dbReference>
<keyword evidence="13 15" id="KW-0326">Glycosidase</keyword>
<dbReference type="InterPro" id="IPR015886">
    <property type="entry name" value="H2TH_FPG"/>
</dbReference>